<dbReference type="EMBL" id="CAKKNF020000007">
    <property type="protein sequence ID" value="CAH0746923.1"/>
    <property type="molecule type" value="Genomic_DNA"/>
</dbReference>
<evidence type="ECO:0000256" key="8">
    <source>
        <dbReference type="ARBA" id="ARBA00023065"/>
    </source>
</evidence>
<protein>
    <recommendedName>
        <fullName evidence="15">Sodium channel protein Nach</fullName>
    </recommendedName>
</protein>
<gene>
    <name evidence="13" type="ORF">BEMITA_LOCUS76</name>
</gene>
<proteinExistence type="inferred from homology"/>
<keyword evidence="7" id="KW-0915">Sodium</keyword>
<reference evidence="13" key="1">
    <citation type="submission" date="2021-12" db="EMBL/GenBank/DDBJ databases">
        <authorList>
            <person name="King R."/>
        </authorList>
    </citation>
    <scope>NUCLEOTIDE SEQUENCE</scope>
</reference>
<evidence type="ECO:0008006" key="15">
    <source>
        <dbReference type="Google" id="ProtNLM"/>
    </source>
</evidence>
<dbReference type="GO" id="GO:0015280">
    <property type="term" value="F:ligand-gated sodium channel activity"/>
    <property type="evidence" value="ECO:0007669"/>
    <property type="project" value="TreeGrafter"/>
</dbReference>
<evidence type="ECO:0000256" key="1">
    <source>
        <dbReference type="ARBA" id="ARBA00004141"/>
    </source>
</evidence>
<dbReference type="Pfam" id="PF00858">
    <property type="entry name" value="ASC"/>
    <property type="match status" value="1"/>
</dbReference>
<keyword evidence="5 12" id="KW-0812">Transmembrane</keyword>
<name>A0AAI8UU58_BEMTA</name>
<keyword evidence="11 12" id="KW-0407">Ion channel</keyword>
<evidence type="ECO:0000256" key="9">
    <source>
        <dbReference type="ARBA" id="ARBA00023136"/>
    </source>
</evidence>
<dbReference type="GO" id="GO:0005886">
    <property type="term" value="C:plasma membrane"/>
    <property type="evidence" value="ECO:0007669"/>
    <property type="project" value="TreeGrafter"/>
</dbReference>
<evidence type="ECO:0000256" key="7">
    <source>
        <dbReference type="ARBA" id="ARBA00023053"/>
    </source>
</evidence>
<keyword evidence="10 12" id="KW-0739">Sodium transport</keyword>
<evidence type="ECO:0000256" key="3">
    <source>
        <dbReference type="ARBA" id="ARBA00022448"/>
    </source>
</evidence>
<evidence type="ECO:0000256" key="6">
    <source>
        <dbReference type="ARBA" id="ARBA00022989"/>
    </source>
</evidence>
<dbReference type="PANTHER" id="PTHR11690">
    <property type="entry name" value="AMILORIDE-SENSITIVE SODIUM CHANNEL-RELATED"/>
    <property type="match status" value="1"/>
</dbReference>
<dbReference type="Gene3D" id="2.60.470.10">
    <property type="entry name" value="Acid-sensing ion channels like domains"/>
    <property type="match status" value="1"/>
</dbReference>
<evidence type="ECO:0000256" key="5">
    <source>
        <dbReference type="ARBA" id="ARBA00022692"/>
    </source>
</evidence>
<evidence type="ECO:0000313" key="13">
    <source>
        <dbReference type="EMBL" id="CAH0746923.1"/>
    </source>
</evidence>
<evidence type="ECO:0000256" key="10">
    <source>
        <dbReference type="ARBA" id="ARBA00023201"/>
    </source>
</evidence>
<organism evidence="13 14">
    <name type="scientific">Bemisia tabaci</name>
    <name type="common">Sweetpotato whitefly</name>
    <name type="synonym">Aleurodes tabaci</name>
    <dbReference type="NCBI Taxonomy" id="7038"/>
    <lineage>
        <taxon>Eukaryota</taxon>
        <taxon>Metazoa</taxon>
        <taxon>Ecdysozoa</taxon>
        <taxon>Arthropoda</taxon>
        <taxon>Hexapoda</taxon>
        <taxon>Insecta</taxon>
        <taxon>Pterygota</taxon>
        <taxon>Neoptera</taxon>
        <taxon>Paraneoptera</taxon>
        <taxon>Hemiptera</taxon>
        <taxon>Sternorrhyncha</taxon>
        <taxon>Aleyrodoidea</taxon>
        <taxon>Aleyrodidae</taxon>
        <taxon>Aleyrodinae</taxon>
        <taxon>Bemisia</taxon>
    </lineage>
</organism>
<accession>A0AAI8UU58</accession>
<keyword evidence="6" id="KW-1133">Transmembrane helix</keyword>
<evidence type="ECO:0000313" key="14">
    <source>
        <dbReference type="Proteomes" id="UP001152759"/>
    </source>
</evidence>
<keyword evidence="14" id="KW-1185">Reference proteome</keyword>
<comment type="caution">
    <text evidence="13">The sequence shown here is derived from an EMBL/GenBank/DDBJ whole genome shotgun (WGS) entry which is preliminary data.</text>
</comment>
<keyword evidence="9" id="KW-0472">Membrane</keyword>
<comment type="similarity">
    <text evidence="2 12">Belongs to the amiloride-sensitive sodium channel (TC 1.A.6) family.</text>
</comment>
<keyword evidence="3 12" id="KW-0813">Transport</keyword>
<keyword evidence="8 12" id="KW-0406">Ion transport</keyword>
<dbReference type="AlphaFoldDB" id="A0AAI8UU58"/>
<evidence type="ECO:0000256" key="2">
    <source>
        <dbReference type="ARBA" id="ARBA00007193"/>
    </source>
</evidence>
<dbReference type="Proteomes" id="UP001152759">
    <property type="component" value="Unassembled WGS sequence"/>
</dbReference>
<evidence type="ECO:0000256" key="11">
    <source>
        <dbReference type="ARBA" id="ARBA00023303"/>
    </source>
</evidence>
<evidence type="ECO:0000256" key="4">
    <source>
        <dbReference type="ARBA" id="ARBA00022461"/>
    </source>
</evidence>
<evidence type="ECO:0000256" key="12">
    <source>
        <dbReference type="RuleBase" id="RU000679"/>
    </source>
</evidence>
<sequence>MGRNKKFTVRRVLRNIRRGLLFYCQNCSIHGLKYIAEPDRHWAERLFWIIVCLFSIYSTRNLVISNWRAFQSNAVSFVSDTSYLTWDTDFVTVSVCEAESLDKIDMEGQRLFGETRNTYLDGLISSLAFFDGNCRTCISQCSTGELNCSIIDIETIVKEVRTPCEKLMGNCFWSGTEFECCDEFLPLQTELGTCFTINSIHTNRPKGTKLKMTSNRTKGPGKLTFEVSEAANIFLHGRDDVPFINHPQEAKVSIDWGSVLRISFQVKEIVNDPILDQVSIEQRRCRMEHENNLEVYKFYSFSTCVVNCRAYAQRDLCNCTQHFMPPLRGVATCDIHGLECLTKNSVILLGLKSENYSKEGLECHCMPSCSESEITMVSTSITLNSDVQDESAFGSKLLLKWRLCRPRDINVT</sequence>
<dbReference type="InterPro" id="IPR001873">
    <property type="entry name" value="ENaC"/>
</dbReference>
<keyword evidence="4 12" id="KW-0894">Sodium channel</keyword>
<dbReference type="PANTHER" id="PTHR11690:SF184">
    <property type="entry name" value="PICKPOCKET 31"/>
    <property type="match status" value="1"/>
</dbReference>
<comment type="subcellular location">
    <subcellularLocation>
        <location evidence="1">Membrane</location>
        <topology evidence="1">Multi-pass membrane protein</topology>
    </subcellularLocation>
</comment>